<dbReference type="InterPro" id="IPR002110">
    <property type="entry name" value="Ankyrin_rpt"/>
</dbReference>
<feature type="compositionally biased region" description="Polar residues" evidence="1">
    <location>
        <begin position="1"/>
        <end position="13"/>
    </location>
</feature>
<dbReference type="SUPFAM" id="SSF74924">
    <property type="entry name" value="Cap-Gly domain"/>
    <property type="match status" value="3"/>
</dbReference>
<evidence type="ECO:0000256" key="1">
    <source>
        <dbReference type="SAM" id="MobiDB-lite"/>
    </source>
</evidence>
<dbReference type="PROSITE" id="PS50297">
    <property type="entry name" value="ANK_REP_REGION"/>
    <property type="match status" value="1"/>
</dbReference>
<dbReference type="InterPro" id="IPR036770">
    <property type="entry name" value="Ankyrin_rpt-contain_sf"/>
</dbReference>
<feature type="region of interest" description="Disordered" evidence="1">
    <location>
        <begin position="1"/>
        <end position="28"/>
    </location>
</feature>
<dbReference type="Gene3D" id="1.25.40.20">
    <property type="entry name" value="Ankyrin repeat-containing domain"/>
    <property type="match status" value="1"/>
</dbReference>
<feature type="region of interest" description="Disordered" evidence="1">
    <location>
        <begin position="482"/>
        <end position="530"/>
    </location>
</feature>
<dbReference type="AlphaFoldDB" id="A0A7R8W9X8"/>
<dbReference type="InterPro" id="IPR036859">
    <property type="entry name" value="CAP-Gly_dom_sf"/>
</dbReference>
<reference evidence="2" key="1">
    <citation type="submission" date="2020-11" db="EMBL/GenBank/DDBJ databases">
        <authorList>
            <person name="Tran Van P."/>
        </authorList>
    </citation>
    <scope>NUCLEOTIDE SEQUENCE</scope>
</reference>
<dbReference type="PANTHER" id="PTHR18916:SF88">
    <property type="entry name" value="CAP-GLY DOMAIN-CONTAINING PROTEIN"/>
    <property type="match status" value="1"/>
</dbReference>
<protein>
    <submittedName>
        <fullName evidence="2">Uncharacterized protein</fullName>
    </submittedName>
</protein>
<sequence length="675" mass="73476">MKWHFGNNNTNGEKQQRMSPPPTIPQREFPLSHPAVEAILCENCRSLEVSVFDPSCPTCSDILKDQETTSIAHILAILRQWVPQIQQNIDLFMKEILLRGAHPDDRDSLTDMTLLHFACKAGASGVGDMHAAAKVVELLLSRSASLSLRCRWTQMTPIHYAAFFDSPLVLRILLKKSGGDGVSDGCPEYDNGSPLHIAASNLCYDSARVLLEFGAKTKQMDDLGRTPLECIPDPSSFRAIPNVQEVIGKLSRLLSHKNSMASEAVRKLSSTVNGHGNGTANGYRDSPSSLVSGRALLTAMGIRVGDRVAVNGNRSGILRYCGTTEFAPGIWAGCEMATTEGKNNGSVNGVVYFQCKENHGLFTPISRISKLGSSPDRRRASSTGNLRARWGGVKTDGIRSKIFRSPGDKESPTFEVGQRVLVSSGGRMKGTVRYAGPVQFANGFWYGVELDYPEGRNDGSVQGIRYFTCQLGYGIFCPPGRIHQIPPSPSSSPVPNGNSTDGKSVTTPLSTGQQNGSTDSHVNGSDKEDPLEAGFAVNRSFSMRVHRRRSMSSVSARSTAPAFTPWQAVIPAEEEIKMKRKEKKRDGDQWLTVGMTVLYKRQVAVVKYIGTVDFAPGVFLGLELKSGDGKHDGFVQGRRYFHCRPKAGVLVKPAMVSVHGINGAKLIKEHVHAFG</sequence>
<dbReference type="PANTHER" id="PTHR18916">
    <property type="entry name" value="DYNACTIN 1-RELATED MICROTUBULE-BINDING"/>
    <property type="match status" value="1"/>
</dbReference>
<organism evidence="2">
    <name type="scientific">Cyprideis torosa</name>
    <dbReference type="NCBI Taxonomy" id="163714"/>
    <lineage>
        <taxon>Eukaryota</taxon>
        <taxon>Metazoa</taxon>
        <taxon>Ecdysozoa</taxon>
        <taxon>Arthropoda</taxon>
        <taxon>Crustacea</taxon>
        <taxon>Oligostraca</taxon>
        <taxon>Ostracoda</taxon>
        <taxon>Podocopa</taxon>
        <taxon>Podocopida</taxon>
        <taxon>Cytherocopina</taxon>
        <taxon>Cytheroidea</taxon>
        <taxon>Cytherideidae</taxon>
        <taxon>Cyprideis</taxon>
    </lineage>
</organism>
<accession>A0A7R8W9X8</accession>
<evidence type="ECO:0000313" key="2">
    <source>
        <dbReference type="EMBL" id="CAD7225525.1"/>
    </source>
</evidence>
<gene>
    <name evidence="2" type="ORF">CTOB1V02_LOCUS3464</name>
</gene>
<dbReference type="EMBL" id="OB660592">
    <property type="protein sequence ID" value="CAD7225525.1"/>
    <property type="molecule type" value="Genomic_DNA"/>
</dbReference>
<feature type="compositionally biased region" description="Polar residues" evidence="1">
    <location>
        <begin position="494"/>
        <end position="523"/>
    </location>
</feature>
<dbReference type="PROSITE" id="PS50088">
    <property type="entry name" value="ANK_REPEAT"/>
    <property type="match status" value="1"/>
</dbReference>
<dbReference type="PROSITE" id="PS50245">
    <property type="entry name" value="CAP_GLY_2"/>
    <property type="match status" value="3"/>
</dbReference>
<name>A0A7R8W9X8_9CRUS</name>
<dbReference type="SMART" id="SM01052">
    <property type="entry name" value="CAP_GLY"/>
    <property type="match status" value="3"/>
</dbReference>
<dbReference type="SMART" id="SM00248">
    <property type="entry name" value="ANK"/>
    <property type="match status" value="3"/>
</dbReference>
<dbReference type="SUPFAM" id="SSF48403">
    <property type="entry name" value="Ankyrin repeat"/>
    <property type="match status" value="1"/>
</dbReference>
<proteinExistence type="predicted"/>
<dbReference type="Pfam" id="PF01302">
    <property type="entry name" value="CAP_GLY"/>
    <property type="match status" value="3"/>
</dbReference>
<dbReference type="Gene3D" id="2.30.30.190">
    <property type="entry name" value="CAP Gly-rich-like domain"/>
    <property type="match status" value="3"/>
</dbReference>
<dbReference type="InterPro" id="IPR000938">
    <property type="entry name" value="CAP-Gly_domain"/>
</dbReference>
<dbReference type="OrthoDB" id="5412539at2759"/>